<name>A0ABN8RKW4_9CNID</name>
<evidence type="ECO:0000313" key="11">
    <source>
        <dbReference type="EMBL" id="CAH3177982.1"/>
    </source>
</evidence>
<gene>
    <name evidence="11" type="ORF">PLOB_00020072</name>
</gene>
<dbReference type="InterPro" id="IPR028325">
    <property type="entry name" value="VG_K_chnl"/>
</dbReference>
<sequence>MTGTSFNAALSILCLVIISRAWETLASSNATNATGACETQVNKRCPLSLKIDWWEIPPYIYKNEKGEVKGIFHQVLEKLVRECCDKDPDQNEPDNVPVCVKLNYSEVPSNDSEVVKKHINMNGTVMSMPIYGDMKDITFQNHPFYPVVESPGVVFIVKKEDSSNAAKAVMEAVFQGWPVLLLTLIMAALSGIVVWALDTYWNPEEFPRSFFKGTWEGFWWAFVSMTTVGYGDRAPRSVLARTFAFIWVLIGLVIISIFTATVTTSLTAISLSNEIKLYGSDVVALKNTEEQRLGVRNNAKVTEKNFVEELKNAVTDVQSKITGALLDSYVAGYWANNGENPVLKDNNLRVGTVLDHQFAYGFVITGDLQKDATEKCIRKKLNSMETEITEIIQKSAQTMEDPEASAAVEKTNNLFDAESPMFKSAIYTCIGLVGLLTICGLIWEFAYWRPRQPKEAKTEVERIVTPETSYESLVAMQCAEIEEAMMNEVQRFYIAWNKKLEELKRRNGNQLGAGDSNVMGMGVSGGDMRSM</sequence>
<protein>
    <recommendedName>
        <fullName evidence="10">Potassium channel domain-containing protein</fullName>
    </recommendedName>
</protein>
<organism evidence="11 12">
    <name type="scientific">Porites lobata</name>
    <dbReference type="NCBI Taxonomy" id="104759"/>
    <lineage>
        <taxon>Eukaryota</taxon>
        <taxon>Metazoa</taxon>
        <taxon>Cnidaria</taxon>
        <taxon>Anthozoa</taxon>
        <taxon>Hexacorallia</taxon>
        <taxon>Scleractinia</taxon>
        <taxon>Fungiina</taxon>
        <taxon>Poritidae</taxon>
        <taxon>Porites</taxon>
    </lineage>
</organism>
<keyword evidence="7" id="KW-0407">Ion channel</keyword>
<evidence type="ECO:0000313" key="12">
    <source>
        <dbReference type="Proteomes" id="UP001159405"/>
    </source>
</evidence>
<dbReference type="InterPro" id="IPR013099">
    <property type="entry name" value="K_chnl_dom"/>
</dbReference>
<keyword evidence="12" id="KW-1185">Reference proteome</keyword>
<comment type="caution">
    <text evidence="11">The sequence shown here is derived from an EMBL/GenBank/DDBJ whole genome shotgun (WGS) entry which is preliminary data.</text>
</comment>
<evidence type="ECO:0000256" key="1">
    <source>
        <dbReference type="ARBA" id="ARBA00004141"/>
    </source>
</evidence>
<dbReference type="EMBL" id="CALNXK010000233">
    <property type="protein sequence ID" value="CAH3177982.1"/>
    <property type="molecule type" value="Genomic_DNA"/>
</dbReference>
<reference evidence="11 12" key="1">
    <citation type="submission" date="2022-05" db="EMBL/GenBank/DDBJ databases">
        <authorList>
            <consortium name="Genoscope - CEA"/>
            <person name="William W."/>
        </authorList>
    </citation>
    <scope>NUCLEOTIDE SEQUENCE [LARGE SCALE GENOMIC DNA]</scope>
</reference>
<dbReference type="SUPFAM" id="SSF81324">
    <property type="entry name" value="Voltage-gated potassium channels"/>
    <property type="match status" value="1"/>
</dbReference>
<feature type="transmembrane region" description="Helical" evidence="8">
    <location>
        <begin position="177"/>
        <end position="197"/>
    </location>
</feature>
<feature type="chain" id="PRO_5047048402" description="Potassium channel domain-containing protein" evidence="9">
    <location>
        <begin position="27"/>
        <end position="531"/>
    </location>
</feature>
<keyword evidence="2" id="KW-0813">Transport</keyword>
<dbReference type="Gene3D" id="1.10.287.70">
    <property type="match status" value="1"/>
</dbReference>
<comment type="subcellular location">
    <subcellularLocation>
        <location evidence="1">Membrane</location>
        <topology evidence="1">Multi-pass membrane protein</topology>
    </subcellularLocation>
</comment>
<keyword evidence="4 8" id="KW-1133">Transmembrane helix</keyword>
<feature type="domain" description="Potassium channel" evidence="10">
    <location>
        <begin position="190"/>
        <end position="267"/>
    </location>
</feature>
<evidence type="ECO:0000256" key="5">
    <source>
        <dbReference type="ARBA" id="ARBA00023065"/>
    </source>
</evidence>
<keyword evidence="5" id="KW-0406">Ion transport</keyword>
<evidence type="ECO:0000256" key="3">
    <source>
        <dbReference type="ARBA" id="ARBA00022692"/>
    </source>
</evidence>
<dbReference type="Pfam" id="PF07885">
    <property type="entry name" value="Ion_trans_2"/>
    <property type="match status" value="1"/>
</dbReference>
<keyword evidence="3 8" id="KW-0812">Transmembrane</keyword>
<evidence type="ECO:0000256" key="9">
    <source>
        <dbReference type="SAM" id="SignalP"/>
    </source>
</evidence>
<feature type="signal peptide" evidence="9">
    <location>
        <begin position="1"/>
        <end position="26"/>
    </location>
</feature>
<evidence type="ECO:0000259" key="10">
    <source>
        <dbReference type="Pfam" id="PF07885"/>
    </source>
</evidence>
<accession>A0ABN8RKW4</accession>
<feature type="transmembrane region" description="Helical" evidence="8">
    <location>
        <begin position="243"/>
        <end position="269"/>
    </location>
</feature>
<proteinExistence type="predicted"/>
<keyword evidence="9" id="KW-0732">Signal</keyword>
<dbReference type="PANTHER" id="PTHR11537:SF252">
    <property type="entry name" value="POTASSIUM VOLTAGE-GATED CHANNEL PROTEIN SHAW"/>
    <property type="match status" value="1"/>
</dbReference>
<evidence type="ECO:0000256" key="7">
    <source>
        <dbReference type="ARBA" id="ARBA00023303"/>
    </source>
</evidence>
<dbReference type="Proteomes" id="UP001159405">
    <property type="component" value="Unassembled WGS sequence"/>
</dbReference>
<evidence type="ECO:0000256" key="4">
    <source>
        <dbReference type="ARBA" id="ARBA00022989"/>
    </source>
</evidence>
<dbReference type="PRINTS" id="PR00169">
    <property type="entry name" value="KCHANNEL"/>
</dbReference>
<keyword evidence="6 8" id="KW-0472">Membrane</keyword>
<evidence type="ECO:0000256" key="6">
    <source>
        <dbReference type="ARBA" id="ARBA00023136"/>
    </source>
</evidence>
<evidence type="ECO:0000256" key="2">
    <source>
        <dbReference type="ARBA" id="ARBA00022448"/>
    </source>
</evidence>
<dbReference type="PANTHER" id="PTHR11537">
    <property type="entry name" value="VOLTAGE-GATED POTASSIUM CHANNEL"/>
    <property type="match status" value="1"/>
</dbReference>
<evidence type="ECO:0000256" key="8">
    <source>
        <dbReference type="SAM" id="Phobius"/>
    </source>
</evidence>
<feature type="transmembrane region" description="Helical" evidence="8">
    <location>
        <begin position="209"/>
        <end position="231"/>
    </location>
</feature>
<feature type="transmembrane region" description="Helical" evidence="8">
    <location>
        <begin position="425"/>
        <end position="448"/>
    </location>
</feature>